<evidence type="ECO:0000256" key="7">
    <source>
        <dbReference type="RuleBase" id="RU363032"/>
    </source>
</evidence>
<keyword evidence="9" id="KW-0762">Sugar transport</keyword>
<dbReference type="Pfam" id="PF00528">
    <property type="entry name" value="BPD_transp_1"/>
    <property type="match status" value="1"/>
</dbReference>
<evidence type="ECO:0000256" key="6">
    <source>
        <dbReference type="ARBA" id="ARBA00023136"/>
    </source>
</evidence>
<dbReference type="SUPFAM" id="SSF161098">
    <property type="entry name" value="MetI-like"/>
    <property type="match status" value="1"/>
</dbReference>
<dbReference type="InterPro" id="IPR000515">
    <property type="entry name" value="MetI-like"/>
</dbReference>
<accession>A0ABS4IRE9</accession>
<evidence type="ECO:0000256" key="4">
    <source>
        <dbReference type="ARBA" id="ARBA00022692"/>
    </source>
</evidence>
<feature type="transmembrane region" description="Helical" evidence="7">
    <location>
        <begin position="226"/>
        <end position="245"/>
    </location>
</feature>
<dbReference type="EMBL" id="JAGGLB010000004">
    <property type="protein sequence ID" value="MBP1990150.1"/>
    <property type="molecule type" value="Genomic_DNA"/>
</dbReference>
<evidence type="ECO:0000256" key="5">
    <source>
        <dbReference type="ARBA" id="ARBA00022989"/>
    </source>
</evidence>
<keyword evidence="2 7" id="KW-0813">Transport</keyword>
<name>A0ABS4IRE9_9BACL</name>
<keyword evidence="5 7" id="KW-1133">Transmembrane helix</keyword>
<dbReference type="InterPro" id="IPR035906">
    <property type="entry name" value="MetI-like_sf"/>
</dbReference>
<feature type="transmembrane region" description="Helical" evidence="7">
    <location>
        <begin position="27"/>
        <end position="46"/>
    </location>
</feature>
<evidence type="ECO:0000256" key="3">
    <source>
        <dbReference type="ARBA" id="ARBA00022475"/>
    </source>
</evidence>
<proteinExistence type="inferred from homology"/>
<evidence type="ECO:0000256" key="1">
    <source>
        <dbReference type="ARBA" id="ARBA00004651"/>
    </source>
</evidence>
<dbReference type="InterPro" id="IPR051393">
    <property type="entry name" value="ABC_transporter_permease"/>
</dbReference>
<feature type="transmembrane region" description="Helical" evidence="7">
    <location>
        <begin position="124"/>
        <end position="144"/>
    </location>
</feature>
<keyword evidence="3" id="KW-1003">Cell membrane</keyword>
<feature type="transmembrane region" description="Helical" evidence="7">
    <location>
        <begin position="282"/>
        <end position="303"/>
    </location>
</feature>
<dbReference type="PROSITE" id="PS50928">
    <property type="entry name" value="ABC_TM1"/>
    <property type="match status" value="1"/>
</dbReference>
<evidence type="ECO:0000313" key="10">
    <source>
        <dbReference type="Proteomes" id="UP001519287"/>
    </source>
</evidence>
<comment type="subcellular location">
    <subcellularLocation>
        <location evidence="1 7">Cell membrane</location>
        <topology evidence="1 7">Multi-pass membrane protein</topology>
    </subcellularLocation>
</comment>
<feature type="transmembrane region" description="Helical" evidence="7">
    <location>
        <begin position="90"/>
        <end position="112"/>
    </location>
</feature>
<comment type="caution">
    <text evidence="9">The sequence shown here is derived from an EMBL/GenBank/DDBJ whole genome shotgun (WGS) entry which is preliminary data.</text>
</comment>
<reference evidence="9 10" key="1">
    <citation type="submission" date="2021-03" db="EMBL/GenBank/DDBJ databases">
        <title>Genomic Encyclopedia of Type Strains, Phase IV (KMG-IV): sequencing the most valuable type-strain genomes for metagenomic binning, comparative biology and taxonomic classification.</title>
        <authorList>
            <person name="Goeker M."/>
        </authorList>
    </citation>
    <scope>NUCLEOTIDE SEQUENCE [LARGE SCALE GENOMIC DNA]</scope>
    <source>
        <strain evidence="9 10">DSM 26048</strain>
    </source>
</reference>
<dbReference type="CDD" id="cd06261">
    <property type="entry name" value="TM_PBP2"/>
    <property type="match status" value="1"/>
</dbReference>
<organism evidence="9 10">
    <name type="scientific">Paenibacillus eucommiae</name>
    <dbReference type="NCBI Taxonomy" id="1355755"/>
    <lineage>
        <taxon>Bacteria</taxon>
        <taxon>Bacillati</taxon>
        <taxon>Bacillota</taxon>
        <taxon>Bacilli</taxon>
        <taxon>Bacillales</taxon>
        <taxon>Paenibacillaceae</taxon>
        <taxon>Paenibacillus</taxon>
    </lineage>
</organism>
<keyword evidence="4 7" id="KW-0812">Transmembrane</keyword>
<dbReference type="Proteomes" id="UP001519287">
    <property type="component" value="Unassembled WGS sequence"/>
</dbReference>
<feature type="domain" description="ABC transmembrane type-1" evidence="8">
    <location>
        <begin position="86"/>
        <end position="303"/>
    </location>
</feature>
<evidence type="ECO:0000259" key="8">
    <source>
        <dbReference type="PROSITE" id="PS50928"/>
    </source>
</evidence>
<gene>
    <name evidence="9" type="ORF">J2Z66_001748</name>
</gene>
<sequence length="314" mass="35658">MGVPEAVQAHTARKGSLMSKSNTQKRLFVLLAVWPCFLGYLLFNLYPNIVSVYYSFLEWNGISEPKFVGLDNFVYMFQDKYVWRALYHNLLLIVTVPFLTVYISLILSYLLTNKHYFEAKVYRVLFFVPNILAIVVIALLWAFIYDGSYGMLNALLKVIGIDMNEYYWLAEKSTALWALLPPMIWSGVGLYVIIFMNAMKTIPSSLYEAAILEGASHTTRLFKITIPLLSPIIRIGFLFLALGVFKGFEFMLILTNGGPSGATEVIGLYMFSMAFGSTSHNYGYASAIGMFLFVILIAVKWIIDRFGPKDNLEY</sequence>
<dbReference type="PANTHER" id="PTHR30193">
    <property type="entry name" value="ABC TRANSPORTER PERMEASE PROTEIN"/>
    <property type="match status" value="1"/>
</dbReference>
<comment type="similarity">
    <text evidence="7">Belongs to the binding-protein-dependent transport system permease family.</text>
</comment>
<keyword evidence="6 7" id="KW-0472">Membrane</keyword>
<evidence type="ECO:0000256" key="2">
    <source>
        <dbReference type="ARBA" id="ARBA00022448"/>
    </source>
</evidence>
<dbReference type="RefSeq" id="WP_209970945.1">
    <property type="nucleotide sequence ID" value="NZ_JAGGLB010000004.1"/>
</dbReference>
<dbReference type="PANTHER" id="PTHR30193:SF37">
    <property type="entry name" value="INNER MEMBRANE ABC TRANSPORTER PERMEASE PROTEIN YCJO"/>
    <property type="match status" value="1"/>
</dbReference>
<evidence type="ECO:0000313" key="9">
    <source>
        <dbReference type="EMBL" id="MBP1990150.1"/>
    </source>
</evidence>
<keyword evidence="10" id="KW-1185">Reference proteome</keyword>
<protein>
    <submittedName>
        <fullName evidence="9">ABC-type sugar transport system permease subunit</fullName>
    </submittedName>
</protein>
<dbReference type="Gene3D" id="1.10.3720.10">
    <property type="entry name" value="MetI-like"/>
    <property type="match status" value="1"/>
</dbReference>
<feature type="transmembrane region" description="Helical" evidence="7">
    <location>
        <begin position="175"/>
        <end position="196"/>
    </location>
</feature>